<dbReference type="PANTHER" id="PTHR10412:SF11">
    <property type="entry name" value="MANNOSYL-OLIGOSACCHARIDE GLUCOSIDASE"/>
    <property type="match status" value="1"/>
</dbReference>
<organism evidence="5">
    <name type="scientific">Candidatus Heimdallarchaeum endolithica</name>
    <dbReference type="NCBI Taxonomy" id="2876572"/>
    <lineage>
        <taxon>Archaea</taxon>
        <taxon>Promethearchaeati</taxon>
        <taxon>Candidatus Heimdallarchaeota</taxon>
        <taxon>Candidatus Heimdallarchaeia (ex Rinke et al. 2021) (nom. nud.)</taxon>
        <taxon>Candidatus Heimdallarchaeales</taxon>
        <taxon>Candidatus Heimdallarchaeaceae</taxon>
        <taxon>Candidatus Heimdallarchaeum</taxon>
    </lineage>
</organism>
<name>A0A9Y1BTQ2_9ARCH</name>
<evidence type="ECO:0000259" key="4">
    <source>
        <dbReference type="Pfam" id="PF22422"/>
    </source>
</evidence>
<keyword evidence="3" id="KW-0326">Glycosidase</keyword>
<comment type="similarity">
    <text evidence="1">Belongs to the glycosyl hydrolase 63 family.</text>
</comment>
<evidence type="ECO:0000256" key="1">
    <source>
        <dbReference type="ARBA" id="ARBA00010833"/>
    </source>
</evidence>
<dbReference type="Gene3D" id="1.50.10.10">
    <property type="match status" value="1"/>
</dbReference>
<proteinExistence type="inferred from homology"/>
<protein>
    <recommendedName>
        <fullName evidence="4">Mannosylglycerate hydrolase MGH1-like glycoside hydrolase domain-containing protein</fullName>
    </recommendedName>
</protein>
<dbReference type="GO" id="GO:0006487">
    <property type="term" value="P:protein N-linked glycosylation"/>
    <property type="evidence" value="ECO:0007669"/>
    <property type="project" value="TreeGrafter"/>
</dbReference>
<evidence type="ECO:0000256" key="3">
    <source>
        <dbReference type="ARBA" id="ARBA00023295"/>
    </source>
</evidence>
<dbReference type="InterPro" id="IPR004888">
    <property type="entry name" value="Glycoside_hydrolase_63"/>
</dbReference>
<dbReference type="InterPro" id="IPR012341">
    <property type="entry name" value="6hp_glycosidase-like_sf"/>
</dbReference>
<dbReference type="InterPro" id="IPR054491">
    <property type="entry name" value="MGH1-like_GH"/>
</dbReference>
<dbReference type="GO" id="GO:0004573">
    <property type="term" value="F:Glc3Man9GlcNAc2 oligosaccharide glucosidase activity"/>
    <property type="evidence" value="ECO:0007669"/>
    <property type="project" value="InterPro"/>
</dbReference>
<dbReference type="InterPro" id="IPR008928">
    <property type="entry name" value="6-hairpin_glycosidase_sf"/>
</dbReference>
<accession>A0A9Y1BTQ2</accession>
<sequence length="423" mass="49734">MISFDLSSKVKEILTTNSVKKIISTDNRKYEVVFTAPGPGVYNQQWFWDSCFHSIVWSNMGYNKRAVAELESLVIGKKEKEFFPHMIFWKQKKDKWWFFTDRLFPSKQYSELIQPPIIGYSLFILSKNGWEFNKEDRLITNTNQHYQYLLKTRDPEKTGLISIVHPWESGLDSLPSYDLELKDKPFFGLKARLRFRKLLMDFKKRYFWEQEQICKYSSFRIKDVLTNSLLAFSLKNYAEVLKKLGLDDLALQYDKKSSEITQSLIKYCWNNDKKIFFDLDVRTDKFKQIEVKTVGSLTPLLLDIPAVVKNSLIKHLINPREYWLPYPIPSVAADESTFSPTEDKLLWRGPTWVNTNFLIWLGLNKQKEFELAGKVAERTIAIIKKSGFREFYNPFTGKGMGAKSFGWSTLVYSMNKKTKEIFL</sequence>
<keyword evidence="2" id="KW-0378">Hydrolase</keyword>
<dbReference type="SUPFAM" id="SSF48208">
    <property type="entry name" value="Six-hairpin glycosidases"/>
    <property type="match status" value="1"/>
</dbReference>
<dbReference type="Proteomes" id="UP001200513">
    <property type="component" value="Chromosome"/>
</dbReference>
<dbReference type="Pfam" id="PF22422">
    <property type="entry name" value="MGH1-like_GH"/>
    <property type="match status" value="1"/>
</dbReference>
<reference evidence="5" key="1">
    <citation type="journal article" date="2022" name="Nat. Microbiol.">
        <title>Unique mobile elements and scalable gene flow at the prokaryote-eukaryote boundary revealed by circularized Asgard archaea genomes.</title>
        <authorList>
            <person name="Wu F."/>
            <person name="Speth D.R."/>
            <person name="Philosof A."/>
            <person name="Cremiere A."/>
            <person name="Narayanan A."/>
            <person name="Barco R.A."/>
            <person name="Connon S.A."/>
            <person name="Amend J.P."/>
            <person name="Antoshechkin I.A."/>
            <person name="Orphan V.J."/>
        </authorList>
    </citation>
    <scope>NUCLEOTIDE SEQUENCE</scope>
    <source>
        <strain evidence="5">PR6</strain>
    </source>
</reference>
<dbReference type="GO" id="GO:0009311">
    <property type="term" value="P:oligosaccharide metabolic process"/>
    <property type="evidence" value="ECO:0007669"/>
    <property type="project" value="InterPro"/>
</dbReference>
<evidence type="ECO:0000256" key="2">
    <source>
        <dbReference type="ARBA" id="ARBA00022801"/>
    </source>
</evidence>
<feature type="domain" description="Mannosylglycerate hydrolase MGH1-like glycoside hydrolase" evidence="4">
    <location>
        <begin position="42"/>
        <end position="408"/>
    </location>
</feature>
<dbReference type="EMBL" id="CP084167">
    <property type="protein sequence ID" value="UJG44194.1"/>
    <property type="molecule type" value="Genomic_DNA"/>
</dbReference>
<evidence type="ECO:0000313" key="5">
    <source>
        <dbReference type="EMBL" id="UJG44194.1"/>
    </source>
</evidence>
<dbReference type="PANTHER" id="PTHR10412">
    <property type="entry name" value="MANNOSYL-OLIGOSACCHARIDE GLUCOSIDASE"/>
    <property type="match status" value="1"/>
</dbReference>
<gene>
    <name evidence="5" type="ORF">K9W46_03200</name>
</gene>
<dbReference type="AlphaFoldDB" id="A0A9Y1BTQ2"/>